<dbReference type="OrthoDB" id="674604at2759"/>
<dbReference type="EMBL" id="JH711585">
    <property type="protein sequence ID" value="EIW76893.1"/>
    <property type="molecule type" value="Genomic_DNA"/>
</dbReference>
<organism evidence="5 6">
    <name type="scientific">Coniophora puteana (strain RWD-64-598)</name>
    <name type="common">Brown rot fungus</name>
    <dbReference type="NCBI Taxonomy" id="741705"/>
    <lineage>
        <taxon>Eukaryota</taxon>
        <taxon>Fungi</taxon>
        <taxon>Dikarya</taxon>
        <taxon>Basidiomycota</taxon>
        <taxon>Agaricomycotina</taxon>
        <taxon>Agaricomycetes</taxon>
        <taxon>Agaricomycetidae</taxon>
        <taxon>Boletales</taxon>
        <taxon>Coniophorineae</taxon>
        <taxon>Coniophoraceae</taxon>
        <taxon>Coniophora</taxon>
    </lineage>
</organism>
<feature type="repeat" description="WD" evidence="3">
    <location>
        <begin position="299"/>
        <end position="340"/>
    </location>
</feature>
<feature type="repeat" description="WD" evidence="3">
    <location>
        <begin position="256"/>
        <end position="297"/>
    </location>
</feature>
<sequence>MSTCHTSKPARRHETLHRACKYYAPSRFPRFQTTAHSATLPHLPRSPPMSTVSEVQQQANVDETQGAVAQATVANGGDLMPFSGHTRGILAIAYSPNGTLLATGSLDSTVRIWDANSGRQVDDAIHGHTQRVNSVSYSPDGTSVVSGSSDGTVRVWNAKDLTNTPAEIIEHTEGQLWHSVKFSPDGQLIAGGGSNGKLKVWYAREKTVKYEYKGNIKAFIWAVAWAPGTSRLATGCNDGKVRIYDPENPDVAVLLIEGHRGAINSVKYSPDGKLLASGSDDRTIRLWDAQTGTPVKSPFRGHKNWVTSVRWAPEGTRIVSGSADKTVRVWDVSRGQAIFKGALYGHDSGIWSVSYCPDGKSFASANSSNTPRVQVWDARTGDASLPLLSDTEHSALRKSPEAKYASGIISSEPGEMKAGASVTAIVWLPDGERFASVEEESLVRIWSAQTGRQIREITTQHEIISALSFSADGTKLAATSDDHTLLIFDMEKMQSLTRHLTGQHEAVYAVKLTPDGSRVYSGGKDKAVRVWDTRTGSVKHVLKAHTDAVCALSLAKDGS</sequence>
<dbReference type="SUPFAM" id="SSF50978">
    <property type="entry name" value="WD40 repeat-like"/>
    <property type="match status" value="1"/>
</dbReference>
<feature type="repeat" description="WD" evidence="3">
    <location>
        <begin position="457"/>
        <end position="498"/>
    </location>
</feature>
<dbReference type="SUPFAM" id="SSF50998">
    <property type="entry name" value="Quinoprotein alcohol dehydrogenase-like"/>
    <property type="match status" value="1"/>
</dbReference>
<reference evidence="6" key="1">
    <citation type="journal article" date="2012" name="Science">
        <title>The Paleozoic origin of enzymatic lignin decomposition reconstructed from 31 fungal genomes.</title>
        <authorList>
            <person name="Floudas D."/>
            <person name="Binder M."/>
            <person name="Riley R."/>
            <person name="Barry K."/>
            <person name="Blanchette R.A."/>
            <person name="Henrissat B."/>
            <person name="Martinez A.T."/>
            <person name="Otillar R."/>
            <person name="Spatafora J.W."/>
            <person name="Yadav J.S."/>
            <person name="Aerts A."/>
            <person name="Benoit I."/>
            <person name="Boyd A."/>
            <person name="Carlson A."/>
            <person name="Copeland A."/>
            <person name="Coutinho P.M."/>
            <person name="de Vries R.P."/>
            <person name="Ferreira P."/>
            <person name="Findley K."/>
            <person name="Foster B."/>
            <person name="Gaskell J."/>
            <person name="Glotzer D."/>
            <person name="Gorecki P."/>
            <person name="Heitman J."/>
            <person name="Hesse C."/>
            <person name="Hori C."/>
            <person name="Igarashi K."/>
            <person name="Jurgens J.A."/>
            <person name="Kallen N."/>
            <person name="Kersten P."/>
            <person name="Kohler A."/>
            <person name="Kuees U."/>
            <person name="Kumar T.K.A."/>
            <person name="Kuo A."/>
            <person name="LaButti K."/>
            <person name="Larrondo L.F."/>
            <person name="Lindquist E."/>
            <person name="Ling A."/>
            <person name="Lombard V."/>
            <person name="Lucas S."/>
            <person name="Lundell T."/>
            <person name="Martin R."/>
            <person name="McLaughlin D.J."/>
            <person name="Morgenstern I."/>
            <person name="Morin E."/>
            <person name="Murat C."/>
            <person name="Nagy L.G."/>
            <person name="Nolan M."/>
            <person name="Ohm R.A."/>
            <person name="Patyshakuliyeva A."/>
            <person name="Rokas A."/>
            <person name="Ruiz-Duenas F.J."/>
            <person name="Sabat G."/>
            <person name="Salamov A."/>
            <person name="Samejima M."/>
            <person name="Schmutz J."/>
            <person name="Slot J.C."/>
            <person name="St John F."/>
            <person name="Stenlid J."/>
            <person name="Sun H."/>
            <person name="Sun S."/>
            <person name="Syed K."/>
            <person name="Tsang A."/>
            <person name="Wiebenga A."/>
            <person name="Young D."/>
            <person name="Pisabarro A."/>
            <person name="Eastwood D.C."/>
            <person name="Martin F."/>
            <person name="Cullen D."/>
            <person name="Grigoriev I.V."/>
            <person name="Hibbett D.S."/>
        </authorList>
    </citation>
    <scope>NUCLEOTIDE SEQUENCE [LARGE SCALE GENOMIC DNA]</scope>
    <source>
        <strain evidence="6">RWD-64-598 SS2</strain>
    </source>
</reference>
<dbReference type="Proteomes" id="UP000053558">
    <property type="component" value="Unassembled WGS sequence"/>
</dbReference>
<dbReference type="PROSITE" id="PS00678">
    <property type="entry name" value="WD_REPEATS_1"/>
    <property type="match status" value="4"/>
</dbReference>
<keyword evidence="1 3" id="KW-0853">WD repeat</keyword>
<dbReference type="InterPro" id="IPR015943">
    <property type="entry name" value="WD40/YVTN_repeat-like_dom_sf"/>
</dbReference>
<dbReference type="Pfam" id="PF12894">
    <property type="entry name" value="ANAPC4_WD40"/>
    <property type="match status" value="1"/>
</dbReference>
<dbReference type="InterPro" id="IPR001680">
    <property type="entry name" value="WD40_rpt"/>
</dbReference>
<dbReference type="InterPro" id="IPR036322">
    <property type="entry name" value="WD40_repeat_dom_sf"/>
</dbReference>
<dbReference type="CDD" id="cd00200">
    <property type="entry name" value="WD40"/>
    <property type="match status" value="2"/>
</dbReference>
<keyword evidence="6" id="KW-1185">Reference proteome</keyword>
<evidence type="ECO:0000313" key="6">
    <source>
        <dbReference type="Proteomes" id="UP000053558"/>
    </source>
</evidence>
<dbReference type="Pfam" id="PF00400">
    <property type="entry name" value="WD40"/>
    <property type="match status" value="8"/>
</dbReference>
<evidence type="ECO:0000313" key="5">
    <source>
        <dbReference type="EMBL" id="EIW76893.1"/>
    </source>
</evidence>
<dbReference type="PROSITE" id="PS50082">
    <property type="entry name" value="WD_REPEATS_2"/>
    <property type="match status" value="8"/>
</dbReference>
<name>A0A5M3MCU0_CONPW</name>
<dbReference type="PANTHER" id="PTHR19848:SF8">
    <property type="entry name" value="F-BOX AND WD REPEAT DOMAIN CONTAINING 7"/>
    <property type="match status" value="1"/>
</dbReference>
<dbReference type="KEGG" id="cput:CONPUDRAFT_130273"/>
<feature type="non-terminal residue" evidence="5">
    <location>
        <position position="559"/>
    </location>
</feature>
<keyword evidence="2" id="KW-0677">Repeat</keyword>
<comment type="caution">
    <text evidence="5">The sequence shown here is derived from an EMBL/GenBank/DDBJ whole genome shotgun (WGS) entry which is preliminary data.</text>
</comment>
<dbReference type="RefSeq" id="XP_007773212.1">
    <property type="nucleotide sequence ID" value="XM_007775022.1"/>
</dbReference>
<evidence type="ECO:0000256" key="1">
    <source>
        <dbReference type="ARBA" id="ARBA00022574"/>
    </source>
</evidence>
<dbReference type="PROSITE" id="PS50294">
    <property type="entry name" value="WD_REPEATS_REGION"/>
    <property type="match status" value="5"/>
</dbReference>
<feature type="repeat" description="WD" evidence="3">
    <location>
        <begin position="422"/>
        <end position="456"/>
    </location>
</feature>
<feature type="repeat" description="WD" evidence="3">
    <location>
        <begin position="82"/>
        <end position="123"/>
    </location>
</feature>
<gene>
    <name evidence="5" type="ORF">CONPUDRAFT_130273</name>
</gene>
<dbReference type="SMART" id="SM00320">
    <property type="entry name" value="WD40"/>
    <property type="match status" value="10"/>
</dbReference>
<evidence type="ECO:0000256" key="2">
    <source>
        <dbReference type="ARBA" id="ARBA00022737"/>
    </source>
</evidence>
<protein>
    <submittedName>
        <fullName evidence="5">WD40 repeat-like protein</fullName>
    </submittedName>
</protein>
<evidence type="ECO:0000259" key="4">
    <source>
        <dbReference type="Pfam" id="PF12894"/>
    </source>
</evidence>
<feature type="repeat" description="WD" evidence="3">
    <location>
        <begin position="125"/>
        <end position="157"/>
    </location>
</feature>
<feature type="domain" description="Anaphase-promoting complex subunit 4-like WD40" evidence="4">
    <location>
        <begin position="416"/>
        <end position="470"/>
    </location>
</feature>
<dbReference type="Gene3D" id="2.130.10.10">
    <property type="entry name" value="YVTN repeat-like/Quinoprotein amine dehydrogenase"/>
    <property type="match status" value="3"/>
</dbReference>
<dbReference type="PANTHER" id="PTHR19848">
    <property type="entry name" value="WD40 REPEAT PROTEIN"/>
    <property type="match status" value="1"/>
</dbReference>
<dbReference type="InterPro" id="IPR019775">
    <property type="entry name" value="WD40_repeat_CS"/>
</dbReference>
<dbReference type="InterPro" id="IPR024977">
    <property type="entry name" value="Apc4-like_WD40_dom"/>
</dbReference>
<evidence type="ECO:0000256" key="3">
    <source>
        <dbReference type="PROSITE-ProRule" id="PRU00221"/>
    </source>
</evidence>
<dbReference type="InterPro" id="IPR020472">
    <property type="entry name" value="WD40_PAC1"/>
</dbReference>
<dbReference type="AlphaFoldDB" id="A0A5M3MCU0"/>
<feature type="repeat" description="WD" evidence="3">
    <location>
        <begin position="500"/>
        <end position="541"/>
    </location>
</feature>
<feature type="repeat" description="WD" evidence="3">
    <location>
        <begin position="179"/>
        <end position="201"/>
    </location>
</feature>
<proteinExistence type="predicted"/>
<dbReference type="GeneID" id="19200253"/>
<dbReference type="PRINTS" id="PR00320">
    <property type="entry name" value="GPROTEINBRPT"/>
</dbReference>
<dbReference type="InterPro" id="IPR011047">
    <property type="entry name" value="Quinoprotein_ADH-like_sf"/>
</dbReference>
<accession>A0A5M3MCU0</accession>